<dbReference type="PANTHER" id="PTHR13902">
    <property type="entry name" value="SERINE/THREONINE-PROTEIN KINASE WNK WITH NO LYSINE -RELATED"/>
    <property type="match status" value="1"/>
</dbReference>
<protein>
    <submittedName>
        <fullName evidence="2">Nuclear receptor binding protein 2b</fullName>
    </submittedName>
</protein>
<dbReference type="AlphaFoldDB" id="A0A8C2A6Y5"/>
<evidence type="ECO:0000313" key="3">
    <source>
        <dbReference type="Proteomes" id="UP000694700"/>
    </source>
</evidence>
<dbReference type="InterPro" id="IPR050588">
    <property type="entry name" value="WNK_Ser-Thr_kinase"/>
</dbReference>
<dbReference type="GO" id="GO:0004672">
    <property type="term" value="F:protein kinase activity"/>
    <property type="evidence" value="ECO:0007669"/>
    <property type="project" value="InterPro"/>
</dbReference>
<dbReference type="InterPro" id="IPR000719">
    <property type="entry name" value="Prot_kinase_dom"/>
</dbReference>
<organism evidence="2 3">
    <name type="scientific">Cyprinus carpio</name>
    <name type="common">Common carp</name>
    <dbReference type="NCBI Taxonomy" id="7962"/>
    <lineage>
        <taxon>Eukaryota</taxon>
        <taxon>Metazoa</taxon>
        <taxon>Chordata</taxon>
        <taxon>Craniata</taxon>
        <taxon>Vertebrata</taxon>
        <taxon>Euteleostomi</taxon>
        <taxon>Actinopterygii</taxon>
        <taxon>Neopterygii</taxon>
        <taxon>Teleostei</taxon>
        <taxon>Ostariophysi</taxon>
        <taxon>Cypriniformes</taxon>
        <taxon>Cyprinidae</taxon>
        <taxon>Cyprininae</taxon>
        <taxon>Cyprinus</taxon>
    </lineage>
</organism>
<feature type="domain" description="Protein kinase" evidence="1">
    <location>
        <begin position="6"/>
        <end position="275"/>
    </location>
</feature>
<dbReference type="Gene3D" id="3.30.200.20">
    <property type="entry name" value="Phosphorylase Kinase, domain 1"/>
    <property type="match status" value="1"/>
</dbReference>
<dbReference type="PROSITE" id="PS50011">
    <property type="entry name" value="PROTEIN_KINASE_DOM"/>
    <property type="match status" value="1"/>
</dbReference>
<evidence type="ECO:0000259" key="1">
    <source>
        <dbReference type="PROSITE" id="PS50011"/>
    </source>
</evidence>
<dbReference type="InterPro" id="IPR011009">
    <property type="entry name" value="Kinase-like_dom_sf"/>
</dbReference>
<dbReference type="InterPro" id="IPR001245">
    <property type="entry name" value="Ser-Thr/Tyr_kinase_cat_dom"/>
</dbReference>
<accession>A0A8C2A6Y5</accession>
<dbReference type="Gene3D" id="1.10.510.10">
    <property type="entry name" value="Transferase(Phosphotransferase) domain 1"/>
    <property type="match status" value="1"/>
</dbReference>
<dbReference type="GO" id="GO:0005524">
    <property type="term" value="F:ATP binding"/>
    <property type="evidence" value="ECO:0007669"/>
    <property type="project" value="InterPro"/>
</dbReference>
<name>A0A8C2A6Y5_CYPCA</name>
<dbReference type="SUPFAM" id="SSF56112">
    <property type="entry name" value="Protein kinase-like (PK-like)"/>
    <property type="match status" value="1"/>
</dbReference>
<dbReference type="Pfam" id="PF07714">
    <property type="entry name" value="PK_Tyr_Ser-Thr"/>
    <property type="match status" value="1"/>
</dbReference>
<reference evidence="2" key="1">
    <citation type="submission" date="2025-08" db="UniProtKB">
        <authorList>
            <consortium name="Ensembl"/>
        </authorList>
    </citation>
    <scope>IDENTIFICATION</scope>
</reference>
<dbReference type="Proteomes" id="UP000694700">
    <property type="component" value="Unplaced"/>
</dbReference>
<dbReference type="FunFam" id="1.10.510.10:FF:000266">
    <property type="entry name" value="nuclear receptor-binding protein 2"/>
    <property type="match status" value="1"/>
</dbReference>
<evidence type="ECO:0000313" key="2">
    <source>
        <dbReference type="Ensembl" id="ENSCCRP00015101062.1"/>
    </source>
</evidence>
<sequence>MLKVIICLPLQLSQGNVSGVERASLAMDTEEGVEVVWNEVLFQDKKDFKTVEDKMKEMFENLMQVDHPNIVKFHKYWLDIGDNHARVVFITEYMSSGSLKQFLKKTKKNHKTMNVKAWKRWCTQILSALSYLHSCDPPIIHGNLTCDTIFIQHNGLIKIGSVWHRLFVNVFPEGGVQGKLHPHRDDKRNLHFFSPEYGSCEDDYAIDIFSFGICALEMAVLEIQANGDSVVSKEAITNAGQSLEDPLMREFTQMCVRHNPRLRPTAHDLLFHRVLFEVHSLKLLAAHCLINNQYMLPENCVEEKTKSFDPNGVMVFSLLKSRFVVCNMHMCILLLRNGIYPLMNFASTRPQPVPRALSMSQEHVETVKTPTPEPQEAETRKVVQMHCNLESNEDTTKTHLTLFLKLDDKLHRQLSCDIMPSECNCIEFSSNKEDGDRIVAFLEDALNRHRGSASAITTI</sequence>
<dbReference type="Ensembl" id="ENSCCRT00015104322.1">
    <property type="protein sequence ID" value="ENSCCRP00015101062.1"/>
    <property type="gene ID" value="ENSCCRG00015040493.1"/>
</dbReference>
<proteinExistence type="predicted"/>